<comment type="caution">
    <text evidence="2">The sequence shown here is derived from an EMBL/GenBank/DDBJ whole genome shotgun (WGS) entry which is preliminary data.</text>
</comment>
<dbReference type="PANTHER" id="PTHR33776:SF4">
    <property type="entry name" value="ENDONUCLEASE_EXONUCLEASE_PHOSPHATASE DOMAIN-CONTAINING PROTEIN"/>
    <property type="match status" value="1"/>
</dbReference>
<proteinExistence type="predicted"/>
<name>A0AAD9L4V2_RIDPI</name>
<dbReference type="SUPFAM" id="SSF56219">
    <property type="entry name" value="DNase I-like"/>
    <property type="match status" value="1"/>
</dbReference>
<dbReference type="AlphaFoldDB" id="A0AAD9L4V2"/>
<dbReference type="InterPro" id="IPR036691">
    <property type="entry name" value="Endo/exonu/phosph_ase_sf"/>
</dbReference>
<dbReference type="EMBL" id="JAODUO010000316">
    <property type="protein sequence ID" value="KAK2183282.1"/>
    <property type="molecule type" value="Genomic_DNA"/>
</dbReference>
<dbReference type="Gene3D" id="3.60.10.10">
    <property type="entry name" value="Endonuclease/exonuclease/phosphatase"/>
    <property type="match status" value="1"/>
</dbReference>
<evidence type="ECO:0000259" key="1">
    <source>
        <dbReference type="Pfam" id="PF03372"/>
    </source>
</evidence>
<organism evidence="2 3">
    <name type="scientific">Ridgeia piscesae</name>
    <name type="common">Tubeworm</name>
    <dbReference type="NCBI Taxonomy" id="27915"/>
    <lineage>
        <taxon>Eukaryota</taxon>
        <taxon>Metazoa</taxon>
        <taxon>Spiralia</taxon>
        <taxon>Lophotrochozoa</taxon>
        <taxon>Annelida</taxon>
        <taxon>Polychaeta</taxon>
        <taxon>Sedentaria</taxon>
        <taxon>Canalipalpata</taxon>
        <taxon>Sabellida</taxon>
        <taxon>Siboglinidae</taxon>
        <taxon>Ridgeia</taxon>
    </lineage>
</organism>
<dbReference type="PANTHER" id="PTHR33776">
    <property type="entry name" value="ENDO/EXONUCLEASE/PHOSPHATASE DOMAIN-CONTAINING PROTEIN"/>
    <property type="match status" value="1"/>
</dbReference>
<feature type="domain" description="Endonuclease/exonuclease/phosphatase" evidence="1">
    <location>
        <begin position="67"/>
        <end position="274"/>
    </location>
</feature>
<evidence type="ECO:0000313" key="2">
    <source>
        <dbReference type="EMBL" id="KAK2183282.1"/>
    </source>
</evidence>
<evidence type="ECO:0000313" key="3">
    <source>
        <dbReference type="Proteomes" id="UP001209878"/>
    </source>
</evidence>
<gene>
    <name evidence="2" type="ORF">NP493_317g00007</name>
</gene>
<dbReference type="Pfam" id="PF03372">
    <property type="entry name" value="Exo_endo_phos"/>
    <property type="match status" value="1"/>
</dbReference>
<reference evidence="2" key="1">
    <citation type="journal article" date="2023" name="Mol. Biol. Evol.">
        <title>Third-Generation Sequencing Reveals the Adaptive Role of the Epigenome in Three Deep-Sea Polychaetes.</title>
        <authorList>
            <person name="Perez M."/>
            <person name="Aroh O."/>
            <person name="Sun Y."/>
            <person name="Lan Y."/>
            <person name="Juniper S.K."/>
            <person name="Young C.R."/>
            <person name="Angers B."/>
            <person name="Qian P.Y."/>
        </authorList>
    </citation>
    <scope>NUCLEOTIDE SEQUENCE</scope>
    <source>
        <strain evidence="2">R07B-5</strain>
    </source>
</reference>
<protein>
    <recommendedName>
        <fullName evidence="1">Endonuclease/exonuclease/phosphatase domain-containing protein</fullName>
    </recommendedName>
</protein>
<dbReference type="GO" id="GO:0003824">
    <property type="term" value="F:catalytic activity"/>
    <property type="evidence" value="ECO:0007669"/>
    <property type="project" value="InterPro"/>
</dbReference>
<dbReference type="InterPro" id="IPR005135">
    <property type="entry name" value="Endo/exonuclease/phosphatase"/>
</dbReference>
<dbReference type="Proteomes" id="UP001209878">
    <property type="component" value="Unassembled WGS sequence"/>
</dbReference>
<sequence length="385" mass="44212">MYIDVGSSLDHNFESFQYTNYSTCDYDKDLDPVNNLYNRVLPSCKYYDDLQFNVSTKNNSNGLSIIHFNARSLNANFHSIIHTLQTLNITFDIIAISETWTESNVTTEYDLPHYQVFHKARHYKKGGGVALYVNDRIDCTLIESKSVVVENMFKCVTVELNMRKMKNLIVSCMYRTPGANVGAFCESLDNILSDIKSKKTMYICGDFNIDILKHNTHNYTRTFLDDMYSFGLYPLITKPSRITDITATLIDNIFTNELQFQVNSGLLITDISDHLPVFAICGNQFVCRCATPSQYRRIINTSTTDKLIAELNQRTWPNVIGTLDVNLSYNNFVCEFQDLLNKHCPVKRVNNTENRYANNPWLTNGLKMHAKRKIGYTKCSCRVGH</sequence>
<keyword evidence="3" id="KW-1185">Reference proteome</keyword>
<accession>A0AAD9L4V2</accession>